<sequence length="67" mass="7192">MATDGDDSRDAFCRNVVIVDESGNVVDAQDTGTFNDVPEYRVIDQGVVNPKIGHQFFYGGEGGHSGD</sequence>
<proteinExistence type="predicted"/>
<dbReference type="Proteomes" id="UP000593562">
    <property type="component" value="Unassembled WGS sequence"/>
</dbReference>
<dbReference type="InParanoid" id="A0A7J7C7P8"/>
<evidence type="ECO:0000313" key="2">
    <source>
        <dbReference type="Proteomes" id="UP000593562"/>
    </source>
</evidence>
<gene>
    <name evidence="1" type="ORF">HS088_TW20G00345</name>
</gene>
<protein>
    <submittedName>
        <fullName evidence="1">Uncharacterized protein</fullName>
    </submittedName>
</protein>
<dbReference type="AlphaFoldDB" id="A0A7J7C7P8"/>
<evidence type="ECO:0000313" key="1">
    <source>
        <dbReference type="EMBL" id="KAF5729975.1"/>
    </source>
</evidence>
<reference evidence="1 2" key="1">
    <citation type="journal article" date="2020" name="Nat. Commun.">
        <title>Genome of Tripterygium wilfordii and identification of cytochrome P450 involved in triptolide biosynthesis.</title>
        <authorList>
            <person name="Tu L."/>
            <person name="Su P."/>
            <person name="Zhang Z."/>
            <person name="Gao L."/>
            <person name="Wang J."/>
            <person name="Hu T."/>
            <person name="Zhou J."/>
            <person name="Zhang Y."/>
            <person name="Zhao Y."/>
            <person name="Liu Y."/>
            <person name="Song Y."/>
            <person name="Tong Y."/>
            <person name="Lu Y."/>
            <person name="Yang J."/>
            <person name="Xu C."/>
            <person name="Jia M."/>
            <person name="Peters R.J."/>
            <person name="Huang L."/>
            <person name="Gao W."/>
        </authorList>
    </citation>
    <scope>NUCLEOTIDE SEQUENCE [LARGE SCALE GENOMIC DNA]</scope>
    <source>
        <strain evidence="2">cv. XIE 37</strain>
        <tissue evidence="1">Leaf</tissue>
    </source>
</reference>
<dbReference type="EMBL" id="JAAARO010000020">
    <property type="protein sequence ID" value="KAF5729975.1"/>
    <property type="molecule type" value="Genomic_DNA"/>
</dbReference>
<organism evidence="1 2">
    <name type="scientific">Tripterygium wilfordii</name>
    <name type="common">Thunder God vine</name>
    <dbReference type="NCBI Taxonomy" id="458696"/>
    <lineage>
        <taxon>Eukaryota</taxon>
        <taxon>Viridiplantae</taxon>
        <taxon>Streptophyta</taxon>
        <taxon>Embryophyta</taxon>
        <taxon>Tracheophyta</taxon>
        <taxon>Spermatophyta</taxon>
        <taxon>Magnoliopsida</taxon>
        <taxon>eudicotyledons</taxon>
        <taxon>Gunneridae</taxon>
        <taxon>Pentapetalae</taxon>
        <taxon>rosids</taxon>
        <taxon>fabids</taxon>
        <taxon>Celastrales</taxon>
        <taxon>Celastraceae</taxon>
        <taxon>Tripterygium</taxon>
    </lineage>
</organism>
<comment type="caution">
    <text evidence="1">The sequence shown here is derived from an EMBL/GenBank/DDBJ whole genome shotgun (WGS) entry which is preliminary data.</text>
</comment>
<keyword evidence="2" id="KW-1185">Reference proteome</keyword>
<name>A0A7J7C7P8_TRIWF</name>
<accession>A0A7J7C7P8</accession>